<protein>
    <submittedName>
        <fullName evidence="1">Uncharacterized protein</fullName>
    </submittedName>
</protein>
<evidence type="ECO:0000313" key="1">
    <source>
        <dbReference type="EMBL" id="KGT77319.1"/>
    </source>
</evidence>
<evidence type="ECO:0000313" key="2">
    <source>
        <dbReference type="Proteomes" id="UP000030377"/>
    </source>
</evidence>
<dbReference type="EMBL" id="JRPN01000018">
    <property type="protein sequence ID" value="KGT77319.1"/>
    <property type="molecule type" value="Genomic_DNA"/>
</dbReference>
<accession>A0A0A3XVI8</accession>
<gene>
    <name evidence="1" type="ORF">MA20_22245</name>
</gene>
<organism evidence="1 2">
    <name type="scientific">Bradyrhizobium japonicum</name>
    <dbReference type="NCBI Taxonomy" id="375"/>
    <lineage>
        <taxon>Bacteria</taxon>
        <taxon>Pseudomonadati</taxon>
        <taxon>Pseudomonadota</taxon>
        <taxon>Alphaproteobacteria</taxon>
        <taxon>Hyphomicrobiales</taxon>
        <taxon>Nitrobacteraceae</taxon>
        <taxon>Bradyrhizobium</taxon>
    </lineage>
</organism>
<sequence>MNDEALELDISIARDCLDRTYIQHGRRMRDLSDADLCDAWVRGMLKWLNCRTDCQLLDDAGSELRLRRLEPPHQQAGSTILSPSSF</sequence>
<name>A0A0A3XVI8_BRAJP</name>
<proteinExistence type="predicted"/>
<dbReference type="Proteomes" id="UP000030377">
    <property type="component" value="Unassembled WGS sequence"/>
</dbReference>
<comment type="caution">
    <text evidence="1">The sequence shown here is derived from an EMBL/GenBank/DDBJ whole genome shotgun (WGS) entry which is preliminary data.</text>
</comment>
<dbReference type="RefSeq" id="WP_041956927.1">
    <property type="nucleotide sequence ID" value="NZ_JRPN01000018.1"/>
</dbReference>
<reference evidence="1 2" key="1">
    <citation type="submission" date="2014-09" db="EMBL/GenBank/DDBJ databases">
        <title>Draft genome of Bradyrhizobium japonicum Is-34.</title>
        <authorList>
            <person name="Tsurumaru H."/>
            <person name="Yamakawa T."/>
            <person name="Hashimoto S."/>
            <person name="Okizaki K."/>
            <person name="Kanesaki Y."/>
            <person name="Yoshikawa H."/>
            <person name="Yajima S."/>
        </authorList>
    </citation>
    <scope>NUCLEOTIDE SEQUENCE [LARGE SCALE GENOMIC DNA]</scope>
    <source>
        <strain evidence="1 2">Is-34</strain>
    </source>
</reference>
<dbReference type="AlphaFoldDB" id="A0A0A3XVI8"/>